<protein>
    <submittedName>
        <fullName evidence="1">Uncharacterized protein</fullName>
    </submittedName>
</protein>
<evidence type="ECO:0000313" key="1">
    <source>
        <dbReference type="EMBL" id="OCR31811.1"/>
    </source>
</evidence>
<comment type="caution">
    <text evidence="1">The sequence shown here is derived from an EMBL/GenBank/DDBJ whole genome shotgun (WGS) entry which is preliminary data.</text>
</comment>
<accession>A0A853PTJ2</accession>
<dbReference type="EMBL" id="LIDT01000024">
    <property type="protein sequence ID" value="OCR31811.1"/>
    <property type="molecule type" value="Genomic_DNA"/>
</dbReference>
<sequence length="37" mass="4375">MIAYLFNKYPLLVLLSALKQFNIKIECSEILDYLLKL</sequence>
<evidence type="ECO:0000313" key="2">
    <source>
        <dbReference type="Proteomes" id="UP000093197"/>
    </source>
</evidence>
<organism evidence="1 2">
    <name type="scientific">Bacteroides fragilis</name>
    <dbReference type="NCBI Taxonomy" id="817"/>
    <lineage>
        <taxon>Bacteria</taxon>
        <taxon>Pseudomonadati</taxon>
        <taxon>Bacteroidota</taxon>
        <taxon>Bacteroidia</taxon>
        <taxon>Bacteroidales</taxon>
        <taxon>Bacteroidaceae</taxon>
        <taxon>Bacteroides</taxon>
    </lineage>
</organism>
<name>A0A853PTJ2_BACFG</name>
<gene>
    <name evidence="1" type="ORF">AC094_25830</name>
</gene>
<dbReference type="AlphaFoldDB" id="A0A853PTJ2"/>
<proteinExistence type="predicted"/>
<reference evidence="1 2" key="1">
    <citation type="journal article" date="2016" name="PLoS ONE">
        <title>Genomic Diversity of Enterotoxigenic Strains of Bacteroides fragilis.</title>
        <authorList>
            <person name="Pierce J.V."/>
            <person name="Bernstein H.D."/>
        </authorList>
    </citation>
    <scope>NUCLEOTIDE SEQUENCE [LARGE SCALE GENOMIC DNA]</scope>
    <source>
        <strain evidence="1 2">20793-3</strain>
    </source>
</reference>
<dbReference type="Proteomes" id="UP000093197">
    <property type="component" value="Unassembled WGS sequence"/>
</dbReference>